<protein>
    <submittedName>
        <fullName evidence="3">DUF732 domain-containing protein</fullName>
    </submittedName>
</protein>
<dbReference type="AlphaFoldDB" id="A0A7D6E3V1"/>
<reference evidence="4" key="1">
    <citation type="submission" date="2020-07" db="EMBL/GenBank/DDBJ databases">
        <title>Description of Mycobacterium gordonae subsp. intergordonae subsp.nov. and Mycobacterium gordonae subsp. gordonae subsp. nov.</title>
        <authorList>
            <person name="Yu X."/>
        </authorList>
    </citation>
    <scope>NUCLEOTIDE SEQUENCE [LARGE SCALE GENOMIC DNA]</scope>
    <source>
        <strain evidence="4">24</strain>
    </source>
</reference>
<dbReference type="KEGG" id="mgor:H0P51_11285"/>
<feature type="chain" id="PRO_5028293862" evidence="1">
    <location>
        <begin position="26"/>
        <end position="105"/>
    </location>
</feature>
<evidence type="ECO:0000256" key="1">
    <source>
        <dbReference type="SAM" id="SignalP"/>
    </source>
</evidence>
<proteinExistence type="predicted"/>
<organism evidence="3 4">
    <name type="scientific">Mycobacterium vicinigordonae</name>
    <dbReference type="NCBI Taxonomy" id="1719132"/>
    <lineage>
        <taxon>Bacteria</taxon>
        <taxon>Bacillati</taxon>
        <taxon>Actinomycetota</taxon>
        <taxon>Actinomycetes</taxon>
        <taxon>Mycobacteriales</taxon>
        <taxon>Mycobacteriaceae</taxon>
        <taxon>Mycobacterium</taxon>
    </lineage>
</organism>
<accession>A0A7D6E3V1</accession>
<keyword evidence="4" id="KW-1185">Reference proteome</keyword>
<gene>
    <name evidence="3" type="ORF">H0P51_11285</name>
</gene>
<keyword evidence="1" id="KW-0732">Signal</keyword>
<feature type="signal peptide" evidence="1">
    <location>
        <begin position="1"/>
        <end position="25"/>
    </location>
</feature>
<sequence length="105" mass="11391">MVLPRRMLGLSILVVAAAYSGIATAAATSVDDAYLAQLRAVGFAWAPEHDNAIVGMGHLICDDLYWGWPPDRIAQEVHADLDGRGITFGQITSMVDIARVSYCNW</sequence>
<dbReference type="InterPro" id="IPR007969">
    <property type="entry name" value="DUF732"/>
</dbReference>
<name>A0A7D6E3V1_9MYCO</name>
<reference evidence="3 4" key="2">
    <citation type="submission" date="2020-07" db="EMBL/GenBank/DDBJ databases">
        <authorList>
            <person name="Yu X."/>
        </authorList>
    </citation>
    <scope>NUCLEOTIDE SEQUENCE [LARGE SCALE GENOMIC DNA]</scope>
    <source>
        <strain evidence="4">24</strain>
    </source>
</reference>
<dbReference type="Proteomes" id="UP000510682">
    <property type="component" value="Chromosome"/>
</dbReference>
<evidence type="ECO:0000313" key="3">
    <source>
        <dbReference type="EMBL" id="QLL10150.1"/>
    </source>
</evidence>
<dbReference type="EMBL" id="CP059165">
    <property type="protein sequence ID" value="QLL10150.1"/>
    <property type="molecule type" value="Genomic_DNA"/>
</dbReference>
<reference evidence="4" key="3">
    <citation type="submission" date="2023-07" db="EMBL/GenBank/DDBJ databases">
        <title>Description of Mycobacterium gordonae subsp. intergordonae subsp.nov. and Mycobacterium gordonae subsp. gordonae subsp. nov.</title>
        <authorList>
            <person name="Huang H."/>
        </authorList>
    </citation>
    <scope>NUCLEOTIDE SEQUENCE [LARGE SCALE GENOMIC DNA]</scope>
    <source>
        <strain evidence="4">24</strain>
    </source>
</reference>
<dbReference type="Pfam" id="PF05305">
    <property type="entry name" value="DUF732"/>
    <property type="match status" value="1"/>
</dbReference>
<evidence type="ECO:0000313" key="4">
    <source>
        <dbReference type="Proteomes" id="UP000510682"/>
    </source>
</evidence>
<feature type="domain" description="DUF732" evidence="2">
    <location>
        <begin position="31"/>
        <end position="103"/>
    </location>
</feature>
<evidence type="ECO:0000259" key="2">
    <source>
        <dbReference type="Pfam" id="PF05305"/>
    </source>
</evidence>